<evidence type="ECO:0000313" key="2">
    <source>
        <dbReference type="Proteomes" id="UP001158067"/>
    </source>
</evidence>
<evidence type="ECO:0000313" key="1">
    <source>
        <dbReference type="EMBL" id="SMP61941.1"/>
    </source>
</evidence>
<dbReference type="EMBL" id="FXUG01000007">
    <property type="protein sequence ID" value="SMP61941.1"/>
    <property type="molecule type" value="Genomic_DNA"/>
</dbReference>
<evidence type="ECO:0008006" key="3">
    <source>
        <dbReference type="Google" id="ProtNLM"/>
    </source>
</evidence>
<proteinExistence type="predicted"/>
<comment type="caution">
    <text evidence="1">The sequence shown here is derived from an EMBL/GenBank/DDBJ whole genome shotgun (WGS) entry which is preliminary data.</text>
</comment>
<sequence>MVVATAPGDGLKRDTFYWHIPHYQGEGSYPGSAIRVGNDKLIYNYHQQDFLLFDLANDPGEQHDRARQMPELAEQLDKQLMRCLDETGAVIPQPIAN</sequence>
<gene>
    <name evidence="1" type="ORF">SAMN06265222_107194</name>
</gene>
<dbReference type="RefSeq" id="WP_283433268.1">
    <property type="nucleotide sequence ID" value="NZ_CAWLDM010000001.1"/>
</dbReference>
<keyword evidence="2" id="KW-1185">Reference proteome</keyword>
<dbReference type="InterPro" id="IPR017850">
    <property type="entry name" value="Alkaline_phosphatase_core_sf"/>
</dbReference>
<dbReference type="Gene3D" id="3.30.1120.10">
    <property type="match status" value="1"/>
</dbReference>
<name>A0ABY1Q7Q0_9BACT</name>
<organism evidence="1 2">
    <name type="scientific">Neorhodopirellula lusitana</name>
    <dbReference type="NCBI Taxonomy" id="445327"/>
    <lineage>
        <taxon>Bacteria</taxon>
        <taxon>Pseudomonadati</taxon>
        <taxon>Planctomycetota</taxon>
        <taxon>Planctomycetia</taxon>
        <taxon>Pirellulales</taxon>
        <taxon>Pirellulaceae</taxon>
        <taxon>Neorhodopirellula</taxon>
    </lineage>
</organism>
<protein>
    <recommendedName>
        <fullName evidence="3">N-sulphoglucosamine sulphohydrolase C-terminal domain-containing protein</fullName>
    </recommendedName>
</protein>
<dbReference type="SUPFAM" id="SSF53649">
    <property type="entry name" value="Alkaline phosphatase-like"/>
    <property type="match status" value="1"/>
</dbReference>
<reference evidence="1 2" key="1">
    <citation type="submission" date="2017-05" db="EMBL/GenBank/DDBJ databases">
        <authorList>
            <person name="Varghese N."/>
            <person name="Submissions S."/>
        </authorList>
    </citation>
    <scope>NUCLEOTIDE SEQUENCE [LARGE SCALE GENOMIC DNA]</scope>
    <source>
        <strain evidence="1 2">DSM 25457</strain>
    </source>
</reference>
<dbReference type="Proteomes" id="UP001158067">
    <property type="component" value="Unassembled WGS sequence"/>
</dbReference>
<accession>A0ABY1Q7Q0</accession>